<dbReference type="Pfam" id="PF00400">
    <property type="entry name" value="WD40"/>
    <property type="match status" value="2"/>
</dbReference>
<dbReference type="GO" id="GO:0003714">
    <property type="term" value="F:transcription corepressor activity"/>
    <property type="evidence" value="ECO:0007669"/>
    <property type="project" value="TreeGrafter"/>
</dbReference>
<dbReference type="PANTHER" id="PTHR10814">
    <property type="entry name" value="TRANSDUCIN-LIKE ENHANCER PROTEIN"/>
    <property type="match status" value="1"/>
</dbReference>
<dbReference type="AlphaFoldDB" id="A0AAW0JWA1"/>
<dbReference type="GO" id="GO:0090090">
    <property type="term" value="P:negative regulation of canonical Wnt signaling pathway"/>
    <property type="evidence" value="ECO:0007669"/>
    <property type="project" value="TreeGrafter"/>
</dbReference>
<dbReference type="Proteomes" id="UP001488838">
    <property type="component" value="Unassembled WGS sequence"/>
</dbReference>
<dbReference type="GO" id="GO:0005634">
    <property type="term" value="C:nucleus"/>
    <property type="evidence" value="ECO:0007669"/>
    <property type="project" value="InterPro"/>
</dbReference>
<accession>A0AAW0JWA1</accession>
<organism evidence="2 3">
    <name type="scientific">Myodes glareolus</name>
    <name type="common">Bank vole</name>
    <name type="synonym">Clethrionomys glareolus</name>
    <dbReference type="NCBI Taxonomy" id="447135"/>
    <lineage>
        <taxon>Eukaryota</taxon>
        <taxon>Metazoa</taxon>
        <taxon>Chordata</taxon>
        <taxon>Craniata</taxon>
        <taxon>Vertebrata</taxon>
        <taxon>Euteleostomi</taxon>
        <taxon>Mammalia</taxon>
        <taxon>Eutheria</taxon>
        <taxon>Euarchontoglires</taxon>
        <taxon>Glires</taxon>
        <taxon>Rodentia</taxon>
        <taxon>Myomorpha</taxon>
        <taxon>Muroidea</taxon>
        <taxon>Cricetidae</taxon>
        <taxon>Arvicolinae</taxon>
        <taxon>Myodes</taxon>
    </lineage>
</organism>
<dbReference type="Gene3D" id="2.130.10.10">
    <property type="entry name" value="YVTN repeat-like/Quinoprotein amine dehydrogenase"/>
    <property type="match status" value="1"/>
</dbReference>
<dbReference type="InterPro" id="IPR036322">
    <property type="entry name" value="WD40_repeat_dom_sf"/>
</dbReference>
<dbReference type="SMART" id="SM00320">
    <property type="entry name" value="WD40"/>
    <property type="match status" value="5"/>
</dbReference>
<evidence type="ECO:0000313" key="3">
    <source>
        <dbReference type="Proteomes" id="UP001488838"/>
    </source>
</evidence>
<dbReference type="SUPFAM" id="SSF50978">
    <property type="entry name" value="WD40 repeat-like"/>
    <property type="match status" value="1"/>
</dbReference>
<comment type="similarity">
    <text evidence="1">Belongs to the WD repeat Groucho/TLE family.</text>
</comment>
<dbReference type="InterPro" id="IPR015943">
    <property type="entry name" value="WD40/YVTN_repeat-like_dom_sf"/>
</dbReference>
<sequence length="471" mass="53286">MSEEKEDSFKILRIYDETEAIKKMPESAGIFSHQWQQDHHQLDSAQEMPQLPPCPSVQRDPVCQEMHSMTQQQWDPQAQDTAGLQPMHFSEAEPEGGTSSGSYPGATAGQFCSSSLPNREVWSFLKAIPPIPDEAVVTRKSPRGSWRVGTLHHGKRVSAIAVSSAPHHVYTCGTGYIRVWDEDALHASDRAPQAQLDFQDPQNRVLTCKLLPDEQSLITGGMAQALTLWDLAPTPQIRAQMASTGPICYSLALSSDARICLASFNGFVEIWDVRNQILIRKHEVPPYSSRCVDITGFKFWTGGEDTILYSWDMRSYQKLQQHSLCYEILSITHDPSEEWVLAGLKMSDIVILHAHREEKYKAVVQRYSQRHNLKFASCGELEARWPHEFLSSPPSFLCYSRPRGLPYRMKSEGTYFVATLDSTIHCLAAPSLRRLFQTEECDDILCCDMSSDSQYLVTGCRERATVYQLLY</sequence>
<dbReference type="GO" id="GO:0005667">
    <property type="term" value="C:transcription regulator complex"/>
    <property type="evidence" value="ECO:0007669"/>
    <property type="project" value="TreeGrafter"/>
</dbReference>
<dbReference type="EMBL" id="JBBHLL010000018">
    <property type="protein sequence ID" value="KAK7830391.1"/>
    <property type="molecule type" value="Genomic_DNA"/>
</dbReference>
<proteinExistence type="inferred from homology"/>
<comment type="caution">
    <text evidence="2">The sequence shown here is derived from an EMBL/GenBank/DDBJ whole genome shotgun (WGS) entry which is preliminary data.</text>
</comment>
<keyword evidence="3" id="KW-1185">Reference proteome</keyword>
<protein>
    <submittedName>
        <fullName evidence="2">Uncharacterized protein</fullName>
    </submittedName>
</protein>
<reference evidence="2 3" key="1">
    <citation type="journal article" date="2023" name="bioRxiv">
        <title>Conserved and derived expression patterns and positive selection on dental genes reveal complex evolutionary context of ever-growing rodent molars.</title>
        <authorList>
            <person name="Calamari Z.T."/>
            <person name="Song A."/>
            <person name="Cohen E."/>
            <person name="Akter M."/>
            <person name="Roy R.D."/>
            <person name="Hallikas O."/>
            <person name="Christensen M.M."/>
            <person name="Li P."/>
            <person name="Marangoni P."/>
            <person name="Jernvall J."/>
            <person name="Klein O.D."/>
        </authorList>
    </citation>
    <scope>NUCLEOTIDE SEQUENCE [LARGE SCALE GENOMIC DNA]</scope>
    <source>
        <strain evidence="2">V071</strain>
    </source>
</reference>
<gene>
    <name evidence="2" type="ORF">U0070_018899</name>
</gene>
<dbReference type="PANTHER" id="PTHR10814:SF33">
    <property type="entry name" value="TRANSDUCIN-LIKE ENHANCER PROTEIN 7"/>
    <property type="match status" value="1"/>
</dbReference>
<evidence type="ECO:0000313" key="2">
    <source>
        <dbReference type="EMBL" id="KAK7830391.1"/>
    </source>
</evidence>
<dbReference type="InterPro" id="IPR001680">
    <property type="entry name" value="WD40_rpt"/>
</dbReference>
<evidence type="ECO:0000256" key="1">
    <source>
        <dbReference type="ARBA" id="ARBA00005969"/>
    </source>
</evidence>
<dbReference type="InterPro" id="IPR009146">
    <property type="entry name" value="Groucho_enhance"/>
</dbReference>
<name>A0AAW0JWA1_MYOGA</name>